<evidence type="ECO:0000313" key="4">
    <source>
        <dbReference type="Proteomes" id="UP001152888"/>
    </source>
</evidence>
<keyword evidence="1" id="KW-0175">Coiled coil</keyword>
<evidence type="ECO:0008006" key="5">
    <source>
        <dbReference type="Google" id="ProtNLM"/>
    </source>
</evidence>
<evidence type="ECO:0000256" key="1">
    <source>
        <dbReference type="SAM" id="Coils"/>
    </source>
</evidence>
<dbReference type="EMBL" id="CAKOFQ010006847">
    <property type="protein sequence ID" value="CAH1976326.1"/>
    <property type="molecule type" value="Genomic_DNA"/>
</dbReference>
<evidence type="ECO:0000313" key="3">
    <source>
        <dbReference type="EMBL" id="CAH1976326.1"/>
    </source>
</evidence>
<name>A0A9P0KL98_ACAOB</name>
<organism evidence="3 4">
    <name type="scientific">Acanthoscelides obtectus</name>
    <name type="common">Bean weevil</name>
    <name type="synonym">Bruchus obtectus</name>
    <dbReference type="NCBI Taxonomy" id="200917"/>
    <lineage>
        <taxon>Eukaryota</taxon>
        <taxon>Metazoa</taxon>
        <taxon>Ecdysozoa</taxon>
        <taxon>Arthropoda</taxon>
        <taxon>Hexapoda</taxon>
        <taxon>Insecta</taxon>
        <taxon>Pterygota</taxon>
        <taxon>Neoptera</taxon>
        <taxon>Endopterygota</taxon>
        <taxon>Coleoptera</taxon>
        <taxon>Polyphaga</taxon>
        <taxon>Cucujiformia</taxon>
        <taxon>Chrysomeloidea</taxon>
        <taxon>Chrysomelidae</taxon>
        <taxon>Bruchinae</taxon>
        <taxon>Bruchini</taxon>
        <taxon>Acanthoscelides</taxon>
    </lineage>
</organism>
<feature type="region of interest" description="Disordered" evidence="2">
    <location>
        <begin position="212"/>
        <end position="235"/>
    </location>
</feature>
<reference evidence="3" key="1">
    <citation type="submission" date="2022-03" db="EMBL/GenBank/DDBJ databases">
        <authorList>
            <person name="Sayadi A."/>
        </authorList>
    </citation>
    <scope>NUCLEOTIDE SEQUENCE</scope>
</reference>
<feature type="region of interest" description="Disordered" evidence="2">
    <location>
        <begin position="461"/>
        <end position="512"/>
    </location>
</feature>
<gene>
    <name evidence="3" type="ORF">ACAOBT_LOCUS12095</name>
</gene>
<protein>
    <recommendedName>
        <fullName evidence="5">Fibrous sheath-interacting protein 1</fullName>
    </recommendedName>
</protein>
<proteinExistence type="predicted"/>
<sequence>MEEDLEDIEDETSVVEQNAPTFRRCFNNTDLHGLGEYKTIRDMMVETSLDVDRIVDDDIGKYLNKEGDDDIEDSERPGTSSMRNIDVLIEGETVEHFVNQCNGFYEEMKLKVSSLRRTPDVNNLTVKPKKNMDEGDIFKNIQHTPDVQKRLDAINKLDDDIRDIINTYKVERAARMEAQLEMCNELSQYPDCRERDSEKFLEVCQFELSQCGSDSEDDENGGSLEKSQQQQPKVEARFVRRNVALAREGYLAGCSLTDEEKSKIEGIMTVKDDDSDGKQKSKTHFTNANKTTHEQTYTNNAYKFEVDQSQKMKEIDTELEKFALDEKNTEKYVSGLPKSYEETGSICLLKKEIAIIEAKLKELRNRDGEEMEKNKERFLELQKKWKQEDEKEEKEFAAQEKKNDELDAMLEELVNREEEGIEKDKERLLELQKKWKIEDDKEENDKEAQERLLELQKKWKEEDEREELNLNTGDAAEQNEVENISEANIDEDEPTTGEYSNAFQLVNSAEVL</sequence>
<dbReference type="Proteomes" id="UP001152888">
    <property type="component" value="Unassembled WGS sequence"/>
</dbReference>
<accession>A0A9P0KL98</accession>
<feature type="compositionally biased region" description="Polar residues" evidence="2">
    <location>
        <begin position="497"/>
        <end position="512"/>
    </location>
</feature>
<dbReference type="AlphaFoldDB" id="A0A9P0KL98"/>
<dbReference type="OrthoDB" id="6774983at2759"/>
<feature type="coiled-coil region" evidence="1">
    <location>
        <begin position="396"/>
        <end position="458"/>
    </location>
</feature>
<comment type="caution">
    <text evidence="3">The sequence shown here is derived from an EMBL/GenBank/DDBJ whole genome shotgun (WGS) entry which is preliminary data.</text>
</comment>
<evidence type="ECO:0000256" key="2">
    <source>
        <dbReference type="SAM" id="MobiDB-lite"/>
    </source>
</evidence>
<keyword evidence="4" id="KW-1185">Reference proteome</keyword>